<sequence length="183" mass="19783">MADKVLIITGDGGETLEVLYPYERMREAGYEPVVAALHTDRKIQLVVHDFSDDFDTYTEKLGHTWPADIAIKDVNVGDYAGLIIPGGRAPEYLRLDKDVLRVVREFNEAGKPIAATCHGPMILAQAGILEGRSCAGFGMISPDVTGAGATYEDGDSVVSDNLVTARAWNDNGPWMGAFLKLLG</sequence>
<dbReference type="InterPro" id="IPR029062">
    <property type="entry name" value="Class_I_gatase-like"/>
</dbReference>
<dbReference type="SUPFAM" id="SSF52317">
    <property type="entry name" value="Class I glutamine amidotransferase-like"/>
    <property type="match status" value="1"/>
</dbReference>
<dbReference type="OrthoDB" id="9792284at2"/>
<evidence type="ECO:0000313" key="3">
    <source>
        <dbReference type="EMBL" id="APT84631.1"/>
    </source>
</evidence>
<organism evidence="3 4">
    <name type="scientific">Corynebacterium aquilae DSM 44791</name>
    <dbReference type="NCBI Taxonomy" id="1431546"/>
    <lineage>
        <taxon>Bacteria</taxon>
        <taxon>Bacillati</taxon>
        <taxon>Actinomycetota</taxon>
        <taxon>Actinomycetes</taxon>
        <taxon>Mycobacteriales</taxon>
        <taxon>Corynebacteriaceae</taxon>
        <taxon>Corynebacterium</taxon>
    </lineage>
</organism>
<gene>
    <name evidence="3" type="ORF">CAQU_05610</name>
</gene>
<accession>A0A1L7CFJ3</accession>
<reference evidence="3 4" key="1">
    <citation type="submission" date="2014-08" db="EMBL/GenBank/DDBJ databases">
        <title>Complete genome sequence of Corynebacterium aquilae S-613T(T) (=DSM 44791(T)), isolated from the choana of a healthy golden eagle.</title>
        <authorList>
            <person name="Ruckert C."/>
            <person name="Albersmeier A."/>
            <person name="Winkler A."/>
            <person name="Kalinowski J."/>
        </authorList>
    </citation>
    <scope>NUCLEOTIDE SEQUENCE [LARGE SCALE GENOMIC DNA]</scope>
    <source>
        <strain evidence="3 4">S-613</strain>
    </source>
</reference>
<dbReference type="Pfam" id="PF01965">
    <property type="entry name" value="DJ-1_PfpI"/>
    <property type="match status" value="1"/>
</dbReference>
<dbReference type="KEGG" id="caqu:CAQU_05610"/>
<proteinExistence type="inferred from homology"/>
<dbReference type="AlphaFoldDB" id="A0A1L7CFJ3"/>
<dbReference type="CDD" id="cd03169">
    <property type="entry name" value="GATase1_PfpI_1"/>
    <property type="match status" value="1"/>
</dbReference>
<dbReference type="InterPro" id="IPR002818">
    <property type="entry name" value="DJ-1/PfpI"/>
</dbReference>
<protein>
    <submittedName>
        <fullName evidence="3">Peptidase</fullName>
    </submittedName>
</protein>
<dbReference type="PROSITE" id="PS51276">
    <property type="entry name" value="PEPTIDASE_C56_PFPI"/>
    <property type="match status" value="1"/>
</dbReference>
<dbReference type="EMBL" id="CP009245">
    <property type="protein sequence ID" value="APT84631.1"/>
    <property type="molecule type" value="Genomic_DNA"/>
</dbReference>
<dbReference type="PANTHER" id="PTHR42733:SF2">
    <property type="entry name" value="DJ-1_THIJ_PFPI FAMILY PROTEIN"/>
    <property type="match status" value="1"/>
</dbReference>
<evidence type="ECO:0000256" key="1">
    <source>
        <dbReference type="ARBA" id="ARBA00008542"/>
    </source>
</evidence>
<evidence type="ECO:0000313" key="4">
    <source>
        <dbReference type="Proteomes" id="UP000185478"/>
    </source>
</evidence>
<dbReference type="Gene3D" id="3.40.50.880">
    <property type="match status" value="1"/>
</dbReference>
<feature type="domain" description="DJ-1/PfpI" evidence="2">
    <location>
        <begin position="4"/>
        <end position="180"/>
    </location>
</feature>
<dbReference type="RefSeq" id="WP_075725924.1">
    <property type="nucleotide sequence ID" value="NZ_CP009245.1"/>
</dbReference>
<keyword evidence="4" id="KW-1185">Reference proteome</keyword>
<name>A0A1L7CFJ3_9CORY</name>
<comment type="similarity">
    <text evidence="1">Belongs to the peptidase C56 family.</text>
</comment>
<dbReference type="STRING" id="1431546.CAQU_05610"/>
<dbReference type="Proteomes" id="UP000185478">
    <property type="component" value="Chromosome"/>
</dbReference>
<dbReference type="PANTHER" id="PTHR42733">
    <property type="entry name" value="DJ-1 PROTEIN"/>
    <property type="match status" value="1"/>
</dbReference>
<dbReference type="NCBIfam" id="TIGR01382">
    <property type="entry name" value="PfpI"/>
    <property type="match status" value="1"/>
</dbReference>
<evidence type="ECO:0000259" key="2">
    <source>
        <dbReference type="Pfam" id="PF01965"/>
    </source>
</evidence>
<dbReference type="InterPro" id="IPR006286">
    <property type="entry name" value="C56_PfpI-like"/>
</dbReference>